<dbReference type="Proteomes" id="UP000541444">
    <property type="component" value="Unassembled WGS sequence"/>
</dbReference>
<dbReference type="InterPro" id="IPR044824">
    <property type="entry name" value="MAIN-like"/>
</dbReference>
<evidence type="ECO:0000256" key="1">
    <source>
        <dbReference type="SAM" id="MobiDB-lite"/>
    </source>
</evidence>
<evidence type="ECO:0000313" key="3">
    <source>
        <dbReference type="Proteomes" id="UP000541444"/>
    </source>
</evidence>
<proteinExistence type="predicted"/>
<protein>
    <recommendedName>
        <fullName evidence="4">Aminotransferase-like plant mobile domain-containing protein</fullName>
    </recommendedName>
</protein>
<comment type="caution">
    <text evidence="2">The sequence shown here is derived from an EMBL/GenBank/DDBJ whole genome shotgun (WGS) entry which is preliminary data.</text>
</comment>
<accession>A0A7J7L8N8</accession>
<dbReference type="AlphaFoldDB" id="A0A7J7L8N8"/>
<dbReference type="PANTHER" id="PTHR46033:SF8">
    <property type="entry name" value="PROTEIN MAINTENANCE OF MERISTEMS-LIKE"/>
    <property type="match status" value="1"/>
</dbReference>
<reference evidence="2 3" key="1">
    <citation type="journal article" date="2020" name="IScience">
        <title>Genome Sequencing of the Endangered Kingdonia uniflora (Circaeasteraceae, Ranunculales) Reveals Potential Mechanisms of Evolutionary Specialization.</title>
        <authorList>
            <person name="Sun Y."/>
            <person name="Deng T."/>
            <person name="Zhang A."/>
            <person name="Moore M.J."/>
            <person name="Landis J.B."/>
            <person name="Lin N."/>
            <person name="Zhang H."/>
            <person name="Zhang X."/>
            <person name="Huang J."/>
            <person name="Zhang X."/>
            <person name="Sun H."/>
            <person name="Wang H."/>
        </authorList>
    </citation>
    <scope>NUCLEOTIDE SEQUENCE [LARGE SCALE GENOMIC DNA]</scope>
    <source>
        <strain evidence="2">TB1705</strain>
        <tissue evidence="2">Leaf</tissue>
    </source>
</reference>
<dbReference type="PANTHER" id="PTHR46033">
    <property type="entry name" value="PROTEIN MAIN-LIKE 2"/>
    <property type="match status" value="1"/>
</dbReference>
<sequence>MANDTVPLGYLAAVAYLDSGAQYNWGSAILASLYHGLDIAVTTGGAITRFSQLLEYWFYEYCGVGHPIIKEDVKYCIDNRTIETITWESWLESAVSEIEDVLTTKLLSRKRMPLQVPNGNCEYYLGDRCWRQLTGEARIPLDPSLCMSPHISSAALQEMKHTDSQRMGNIDLFGPTTLRAGITPVMVKSASVHSLSQDFSLPGEPEEPDLRWHMEWTGRHKLLLIHRLRDPPPMSSSYGAEELWHLTHGMRRPALAESARDTQKLQQLTDELATAHRHIDSIDNQLYAHDLQLRRGRDVWVVPLPLGGGARTRQSRSGPRTRGGGTSRRGRSTGDDSQ</sequence>
<evidence type="ECO:0008006" key="4">
    <source>
        <dbReference type="Google" id="ProtNLM"/>
    </source>
</evidence>
<gene>
    <name evidence="2" type="ORF">GIB67_025639</name>
</gene>
<dbReference type="EMBL" id="JACGCM010002537">
    <property type="protein sequence ID" value="KAF6138910.1"/>
    <property type="molecule type" value="Genomic_DNA"/>
</dbReference>
<organism evidence="2 3">
    <name type="scientific">Kingdonia uniflora</name>
    <dbReference type="NCBI Taxonomy" id="39325"/>
    <lineage>
        <taxon>Eukaryota</taxon>
        <taxon>Viridiplantae</taxon>
        <taxon>Streptophyta</taxon>
        <taxon>Embryophyta</taxon>
        <taxon>Tracheophyta</taxon>
        <taxon>Spermatophyta</taxon>
        <taxon>Magnoliopsida</taxon>
        <taxon>Ranunculales</taxon>
        <taxon>Circaeasteraceae</taxon>
        <taxon>Kingdonia</taxon>
    </lineage>
</organism>
<evidence type="ECO:0000313" key="2">
    <source>
        <dbReference type="EMBL" id="KAF6138910.1"/>
    </source>
</evidence>
<feature type="compositionally biased region" description="Low complexity" evidence="1">
    <location>
        <begin position="311"/>
        <end position="320"/>
    </location>
</feature>
<name>A0A7J7L8N8_9MAGN</name>
<feature type="region of interest" description="Disordered" evidence="1">
    <location>
        <begin position="305"/>
        <end position="338"/>
    </location>
</feature>
<dbReference type="GO" id="GO:0010073">
    <property type="term" value="P:meristem maintenance"/>
    <property type="evidence" value="ECO:0007669"/>
    <property type="project" value="InterPro"/>
</dbReference>
<keyword evidence="3" id="KW-1185">Reference proteome</keyword>